<dbReference type="PROSITE" id="PS51186">
    <property type="entry name" value="GNAT"/>
    <property type="match status" value="1"/>
</dbReference>
<accession>A0A172TC91</accession>
<dbReference type="InterPro" id="IPR050832">
    <property type="entry name" value="Bact_Acetyltransf"/>
</dbReference>
<dbReference type="PANTHER" id="PTHR43877">
    <property type="entry name" value="AMINOALKYLPHOSPHONATE N-ACETYLTRANSFERASE-RELATED-RELATED"/>
    <property type="match status" value="1"/>
</dbReference>
<feature type="domain" description="N-acetyltransferase" evidence="3">
    <location>
        <begin position="4"/>
        <end position="153"/>
    </location>
</feature>
<dbReference type="PATRIC" id="fig|1182568.3.peg.2697"/>
<keyword evidence="1 4" id="KW-0808">Transferase</keyword>
<dbReference type="EMBL" id="CP011387">
    <property type="protein sequence ID" value="ANE44537.1"/>
    <property type="molecule type" value="Genomic_DNA"/>
</dbReference>
<dbReference type="OrthoDB" id="4140682at2"/>
<reference evidence="4 5" key="1">
    <citation type="submission" date="2015-01" db="EMBL/GenBank/DDBJ databases">
        <title>Deinococcus puniceus/DY1/ whole genome sequencing.</title>
        <authorList>
            <person name="Kim M.K."/>
            <person name="Srinivasan S."/>
            <person name="Lee J.-J."/>
        </authorList>
    </citation>
    <scope>NUCLEOTIDE SEQUENCE [LARGE SCALE GENOMIC DNA]</scope>
    <source>
        <strain evidence="4 5">DY1</strain>
    </source>
</reference>
<evidence type="ECO:0000256" key="2">
    <source>
        <dbReference type="ARBA" id="ARBA00023315"/>
    </source>
</evidence>
<name>A0A172TC91_9DEIO</name>
<dbReference type="InterPro" id="IPR000182">
    <property type="entry name" value="GNAT_dom"/>
</dbReference>
<dbReference type="GO" id="GO:0016747">
    <property type="term" value="F:acyltransferase activity, transferring groups other than amino-acyl groups"/>
    <property type="evidence" value="ECO:0007669"/>
    <property type="project" value="InterPro"/>
</dbReference>
<dbReference type="SUPFAM" id="SSF55729">
    <property type="entry name" value="Acyl-CoA N-acyltransferases (Nat)"/>
    <property type="match status" value="2"/>
</dbReference>
<evidence type="ECO:0000313" key="4">
    <source>
        <dbReference type="EMBL" id="ANE44537.1"/>
    </source>
</evidence>
<evidence type="ECO:0000259" key="3">
    <source>
        <dbReference type="PROSITE" id="PS51186"/>
    </source>
</evidence>
<protein>
    <submittedName>
        <fullName evidence="4">Acetyltransferase</fullName>
    </submittedName>
</protein>
<keyword evidence="5" id="KW-1185">Reference proteome</keyword>
<dbReference type="KEGG" id="dpu:SU48_13050"/>
<dbReference type="AlphaFoldDB" id="A0A172TC91"/>
<dbReference type="RefSeq" id="WP_064015624.1">
    <property type="nucleotide sequence ID" value="NZ_CP011387.1"/>
</dbReference>
<dbReference type="PANTHER" id="PTHR43877:SF6">
    <property type="entry name" value="GCN5-RELATED N-ACETYLTRANSFERASE"/>
    <property type="match status" value="1"/>
</dbReference>
<dbReference type="Proteomes" id="UP000077363">
    <property type="component" value="Chromosome"/>
</dbReference>
<dbReference type="STRING" id="1182568.SU48_13050"/>
<dbReference type="CDD" id="cd04301">
    <property type="entry name" value="NAT_SF"/>
    <property type="match status" value="1"/>
</dbReference>
<gene>
    <name evidence="4" type="ORF">SU48_13050</name>
</gene>
<sequence>MSRWPVRPIQDTDWDAAAEVWTLAHPHDPFSGPELRHQTEQQTTWGYRHTALVAEAEGGAVVGLGLLSQNPGMYHPQRFGLELAVRPDWQGQGVGAALWQELEETLRGWNALSVRTLAREDHPLAPHFLTRRGFTPGKRYFTSALNLTDKSFDAAPFDEGPFLATETRLMALGVRVRSLAELREAGTPDLPRRLHALMSDVRQDVPRSEPATPLTFEVFDEAVLNDSCLLPGAYLIAQAPGGEWIGQSTLFRSESSPDLLTGLTGVTRDWRGQGVATLLKLHILRVAQTLATQALATQTPAAQALAAQTDGQVFLRTDNASDNAPMLAINDRFGFVRDPASVSWVLEFGADGQS</sequence>
<evidence type="ECO:0000256" key="1">
    <source>
        <dbReference type="ARBA" id="ARBA00022679"/>
    </source>
</evidence>
<evidence type="ECO:0000313" key="5">
    <source>
        <dbReference type="Proteomes" id="UP000077363"/>
    </source>
</evidence>
<organism evidence="4 5">
    <name type="scientific">Deinococcus puniceus</name>
    <dbReference type="NCBI Taxonomy" id="1182568"/>
    <lineage>
        <taxon>Bacteria</taxon>
        <taxon>Thermotogati</taxon>
        <taxon>Deinococcota</taxon>
        <taxon>Deinococci</taxon>
        <taxon>Deinococcales</taxon>
        <taxon>Deinococcaceae</taxon>
        <taxon>Deinococcus</taxon>
    </lineage>
</organism>
<dbReference type="Gene3D" id="3.40.630.30">
    <property type="match status" value="1"/>
</dbReference>
<proteinExistence type="predicted"/>
<keyword evidence="2" id="KW-0012">Acyltransferase</keyword>
<dbReference type="Pfam" id="PF00583">
    <property type="entry name" value="Acetyltransf_1"/>
    <property type="match status" value="1"/>
</dbReference>
<dbReference type="InterPro" id="IPR016181">
    <property type="entry name" value="Acyl_CoA_acyltransferase"/>
</dbReference>